<dbReference type="GO" id="GO:0006012">
    <property type="term" value="P:galactose metabolic process"/>
    <property type="evidence" value="ECO:0007669"/>
    <property type="project" value="TreeGrafter"/>
</dbReference>
<accession>A0A1I6Z6M7</accession>
<dbReference type="Proteomes" id="UP000199546">
    <property type="component" value="Unassembled WGS sequence"/>
</dbReference>
<dbReference type="EMBL" id="FPBA01000004">
    <property type="protein sequence ID" value="SFT58352.1"/>
    <property type="molecule type" value="Genomic_DNA"/>
</dbReference>
<gene>
    <name evidence="4" type="ORF">SAMN05660657_01752</name>
</gene>
<evidence type="ECO:0000256" key="1">
    <source>
        <dbReference type="ARBA" id="ARBA00022741"/>
    </source>
</evidence>
<dbReference type="OrthoDB" id="250531at2"/>
<dbReference type="InterPro" id="IPR019539">
    <property type="entry name" value="GalKase_N"/>
</dbReference>
<dbReference type="InterPro" id="IPR020568">
    <property type="entry name" value="Ribosomal_Su5_D2-typ_SF"/>
</dbReference>
<dbReference type="PANTHER" id="PTHR10457">
    <property type="entry name" value="MEVALONATE KINASE/GALACTOKINASE"/>
    <property type="match status" value="1"/>
</dbReference>
<keyword evidence="4" id="KW-0808">Transferase</keyword>
<name>A0A1I6Z6M7_9ACTN</name>
<keyword evidence="5" id="KW-1185">Reference proteome</keyword>
<dbReference type="SUPFAM" id="SSF54211">
    <property type="entry name" value="Ribosomal protein S5 domain 2-like"/>
    <property type="match status" value="1"/>
</dbReference>
<evidence type="ECO:0000256" key="2">
    <source>
        <dbReference type="ARBA" id="ARBA00022840"/>
    </source>
</evidence>
<feature type="domain" description="Galactokinase N-terminal" evidence="3">
    <location>
        <begin position="17"/>
        <end position="62"/>
    </location>
</feature>
<keyword evidence="2" id="KW-0067">ATP-binding</keyword>
<keyword evidence="4" id="KW-0418">Kinase</keyword>
<dbReference type="PANTHER" id="PTHR10457:SF7">
    <property type="entry name" value="GALACTOKINASE-RELATED"/>
    <property type="match status" value="1"/>
</dbReference>
<evidence type="ECO:0000313" key="5">
    <source>
        <dbReference type="Proteomes" id="UP000199546"/>
    </source>
</evidence>
<dbReference type="InterPro" id="IPR014721">
    <property type="entry name" value="Ribsml_uS5_D2-typ_fold_subgr"/>
</dbReference>
<proteinExistence type="predicted"/>
<dbReference type="GO" id="GO:0005829">
    <property type="term" value="C:cytosol"/>
    <property type="evidence" value="ECO:0007669"/>
    <property type="project" value="TreeGrafter"/>
</dbReference>
<evidence type="ECO:0000313" key="4">
    <source>
        <dbReference type="EMBL" id="SFT58352.1"/>
    </source>
</evidence>
<reference evidence="5" key="1">
    <citation type="submission" date="2016-10" db="EMBL/GenBank/DDBJ databases">
        <authorList>
            <person name="Varghese N."/>
            <person name="Submissions S."/>
        </authorList>
    </citation>
    <scope>NUCLEOTIDE SEQUENCE [LARGE SCALE GENOMIC DNA]</scope>
    <source>
        <strain evidence="5">DSM 46136</strain>
    </source>
</reference>
<dbReference type="Gene3D" id="3.30.230.10">
    <property type="match status" value="1"/>
</dbReference>
<dbReference type="GO" id="GO:0004335">
    <property type="term" value="F:galactokinase activity"/>
    <property type="evidence" value="ECO:0007669"/>
    <property type="project" value="TreeGrafter"/>
</dbReference>
<dbReference type="AlphaFoldDB" id="A0A1I6Z6M7"/>
<dbReference type="STRING" id="1296565.SAMN05660657_01752"/>
<dbReference type="GO" id="GO:0005524">
    <property type="term" value="F:ATP binding"/>
    <property type="evidence" value="ECO:0007669"/>
    <property type="project" value="UniProtKB-KW"/>
</dbReference>
<organism evidence="4 5">
    <name type="scientific">Geodermatophilus amargosae</name>
    <dbReference type="NCBI Taxonomy" id="1296565"/>
    <lineage>
        <taxon>Bacteria</taxon>
        <taxon>Bacillati</taxon>
        <taxon>Actinomycetota</taxon>
        <taxon>Actinomycetes</taxon>
        <taxon>Geodermatophilales</taxon>
        <taxon>Geodermatophilaceae</taxon>
        <taxon>Geodermatophilus</taxon>
    </lineage>
</organism>
<protein>
    <submittedName>
        <fullName evidence="4">Galactokinase galactose-binding signature</fullName>
    </submittedName>
</protein>
<dbReference type="Pfam" id="PF10509">
    <property type="entry name" value="GalKase_gal_bdg"/>
    <property type="match status" value="1"/>
</dbReference>
<dbReference type="RefSeq" id="WP_093578998.1">
    <property type="nucleotide sequence ID" value="NZ_FPBA01000004.1"/>
</dbReference>
<sequence length="96" mass="10639">MGREDLSTEELRTPVERAFDAPPELVVRSPGRVDLIGEHTDYKDGFTLPVALDLGTDVAVRRRPGGLLRTVARELDATDTWPIDALRPAEGSEWAR</sequence>
<evidence type="ECO:0000259" key="3">
    <source>
        <dbReference type="Pfam" id="PF10509"/>
    </source>
</evidence>
<keyword evidence="1" id="KW-0547">Nucleotide-binding</keyword>